<organism evidence="1 2">
    <name type="scientific">Trichinella nativa</name>
    <dbReference type="NCBI Taxonomy" id="6335"/>
    <lineage>
        <taxon>Eukaryota</taxon>
        <taxon>Metazoa</taxon>
        <taxon>Ecdysozoa</taxon>
        <taxon>Nematoda</taxon>
        <taxon>Enoplea</taxon>
        <taxon>Dorylaimia</taxon>
        <taxon>Trichinellida</taxon>
        <taxon>Trichinellidae</taxon>
        <taxon>Trichinella</taxon>
    </lineage>
</organism>
<protein>
    <submittedName>
        <fullName evidence="1">Uncharacterized protein</fullName>
    </submittedName>
</protein>
<dbReference type="AlphaFoldDB" id="A0A0V1KH42"/>
<name>A0A0V1KH42_9BILA</name>
<keyword evidence="2" id="KW-1185">Reference proteome</keyword>
<proteinExistence type="predicted"/>
<dbReference type="Proteomes" id="UP000054721">
    <property type="component" value="Unassembled WGS sequence"/>
</dbReference>
<reference evidence="1 2" key="1">
    <citation type="submission" date="2015-05" db="EMBL/GenBank/DDBJ databases">
        <title>Evolution of Trichinella species and genotypes.</title>
        <authorList>
            <person name="Korhonen P.K."/>
            <person name="Edoardo P."/>
            <person name="Giuseppe L.R."/>
            <person name="Gasser R.B."/>
        </authorList>
    </citation>
    <scope>NUCLEOTIDE SEQUENCE [LARGE SCALE GENOMIC DNA]</scope>
    <source>
        <strain evidence="1">ISS10</strain>
    </source>
</reference>
<accession>A0A0V1KH42</accession>
<sequence>MSLSMQFFTCDSHKSHERKIPYRNPDVARSKNSIFSVLFC</sequence>
<dbReference type="EMBL" id="JYDW01002794">
    <property type="protein sequence ID" value="KRZ46587.1"/>
    <property type="molecule type" value="Genomic_DNA"/>
</dbReference>
<evidence type="ECO:0000313" key="1">
    <source>
        <dbReference type="EMBL" id="KRZ46587.1"/>
    </source>
</evidence>
<evidence type="ECO:0000313" key="2">
    <source>
        <dbReference type="Proteomes" id="UP000054721"/>
    </source>
</evidence>
<gene>
    <name evidence="1" type="ORF">T02_5946</name>
</gene>
<comment type="caution">
    <text evidence="1">The sequence shown here is derived from an EMBL/GenBank/DDBJ whole genome shotgun (WGS) entry which is preliminary data.</text>
</comment>